<dbReference type="Gene3D" id="2.60.120.10">
    <property type="entry name" value="Jelly Rolls"/>
    <property type="match status" value="1"/>
</dbReference>
<protein>
    <submittedName>
        <fullName evidence="6">Transcriptional regulator, AraC family</fullName>
    </submittedName>
</protein>
<dbReference type="Proteomes" id="UP000011135">
    <property type="component" value="Unassembled WGS sequence"/>
</dbReference>
<proteinExistence type="predicted"/>
<dbReference type="SMART" id="SM00342">
    <property type="entry name" value="HTH_ARAC"/>
    <property type="match status" value="1"/>
</dbReference>
<gene>
    <name evidence="6" type="ORF">C900_03504</name>
</gene>
<keyword evidence="4" id="KW-0812">Transmembrane</keyword>
<dbReference type="SUPFAM" id="SSF46689">
    <property type="entry name" value="Homeodomain-like"/>
    <property type="match status" value="2"/>
</dbReference>
<evidence type="ECO:0000256" key="1">
    <source>
        <dbReference type="ARBA" id="ARBA00023015"/>
    </source>
</evidence>
<feature type="domain" description="HTH araC/xylS-type" evidence="5">
    <location>
        <begin position="216"/>
        <end position="314"/>
    </location>
</feature>
<evidence type="ECO:0000256" key="2">
    <source>
        <dbReference type="ARBA" id="ARBA00023125"/>
    </source>
</evidence>
<keyword evidence="4" id="KW-1133">Transmembrane helix</keyword>
<dbReference type="PROSITE" id="PS00041">
    <property type="entry name" value="HTH_ARAC_FAMILY_1"/>
    <property type="match status" value="1"/>
</dbReference>
<dbReference type="PANTHER" id="PTHR43280">
    <property type="entry name" value="ARAC-FAMILY TRANSCRIPTIONAL REGULATOR"/>
    <property type="match status" value="1"/>
</dbReference>
<dbReference type="InterPro" id="IPR014710">
    <property type="entry name" value="RmlC-like_jellyroll"/>
</dbReference>
<dbReference type="GO" id="GO:0003700">
    <property type="term" value="F:DNA-binding transcription factor activity"/>
    <property type="evidence" value="ECO:0007669"/>
    <property type="project" value="InterPro"/>
</dbReference>
<evidence type="ECO:0000313" key="6">
    <source>
        <dbReference type="EMBL" id="ELR70731.1"/>
    </source>
</evidence>
<dbReference type="PROSITE" id="PS01124">
    <property type="entry name" value="HTH_ARAC_FAMILY_2"/>
    <property type="match status" value="1"/>
</dbReference>
<dbReference type="STRING" id="1237149.C900_03504"/>
<keyword evidence="7" id="KW-1185">Reference proteome</keyword>
<dbReference type="EMBL" id="AMZN01000050">
    <property type="protein sequence ID" value="ELR70731.1"/>
    <property type="molecule type" value="Genomic_DNA"/>
</dbReference>
<name>L8JP50_9BACT</name>
<dbReference type="PRINTS" id="PR00032">
    <property type="entry name" value="HTHARAC"/>
</dbReference>
<dbReference type="InterPro" id="IPR018062">
    <property type="entry name" value="HTH_AraC-typ_CS"/>
</dbReference>
<evidence type="ECO:0000256" key="4">
    <source>
        <dbReference type="SAM" id="Phobius"/>
    </source>
</evidence>
<evidence type="ECO:0000259" key="5">
    <source>
        <dbReference type="PROSITE" id="PS01124"/>
    </source>
</evidence>
<comment type="caution">
    <text evidence="6">The sequence shown here is derived from an EMBL/GenBank/DDBJ whole genome shotgun (WGS) entry which is preliminary data.</text>
</comment>
<sequence length="322" mass="37307">MPHSIYDVNFAHKLVNFTLLASVLIFYFAGMIIKKPIFEQINPAFGTSITVRQYRDPCRNKLPYWHIHPEMELVYVNGGSGKRHIGNQLSYFNNGDLIFIGANLPHYGFTDRLTGNRSETILQMREDFLGEYFFSIPEMALVKKLIERARKGIAFHGKTKRAVGKKIEKLIDRDPYDRLLKVLAILKQLAASQEYTLLNVDGFALEIEPRDADRINKVYKYVRENFQRPISLDEIADTVSMTEPAFCRYFKKISGKTFTKFVNEYRLVHASKLLSESSSSITDVCYECGFNNFSHFNKQFKRFIGKSPSDYRRELTKVMDGQ</sequence>
<dbReference type="AlphaFoldDB" id="L8JP50"/>
<evidence type="ECO:0000256" key="3">
    <source>
        <dbReference type="ARBA" id="ARBA00023163"/>
    </source>
</evidence>
<keyword evidence="3" id="KW-0804">Transcription</keyword>
<organism evidence="6 7">
    <name type="scientific">Fulvivirga imtechensis AK7</name>
    <dbReference type="NCBI Taxonomy" id="1237149"/>
    <lineage>
        <taxon>Bacteria</taxon>
        <taxon>Pseudomonadati</taxon>
        <taxon>Bacteroidota</taxon>
        <taxon>Cytophagia</taxon>
        <taxon>Cytophagales</taxon>
        <taxon>Fulvivirgaceae</taxon>
        <taxon>Fulvivirga</taxon>
    </lineage>
</organism>
<dbReference type="InterPro" id="IPR020449">
    <property type="entry name" value="Tscrpt_reg_AraC-type_HTH"/>
</dbReference>
<dbReference type="InterPro" id="IPR018060">
    <property type="entry name" value="HTH_AraC"/>
</dbReference>
<dbReference type="eggNOG" id="COG2207">
    <property type="taxonomic scope" value="Bacteria"/>
</dbReference>
<reference evidence="6 7" key="1">
    <citation type="submission" date="2012-12" db="EMBL/GenBank/DDBJ databases">
        <title>Genome assembly of Fulvivirga imtechensis AK7.</title>
        <authorList>
            <person name="Nupur N."/>
            <person name="Khatri I."/>
            <person name="Kumar R."/>
            <person name="Subramanian S."/>
            <person name="Pinnaka A."/>
        </authorList>
    </citation>
    <scope>NUCLEOTIDE SEQUENCE [LARGE SCALE GENOMIC DNA]</scope>
    <source>
        <strain evidence="6 7">AK7</strain>
    </source>
</reference>
<dbReference type="GO" id="GO:0043565">
    <property type="term" value="F:sequence-specific DNA binding"/>
    <property type="evidence" value="ECO:0007669"/>
    <property type="project" value="InterPro"/>
</dbReference>
<keyword evidence="1" id="KW-0805">Transcription regulation</keyword>
<accession>L8JP50</accession>
<keyword evidence="2" id="KW-0238">DNA-binding</keyword>
<dbReference type="Gene3D" id="1.10.10.60">
    <property type="entry name" value="Homeodomain-like"/>
    <property type="match status" value="2"/>
</dbReference>
<dbReference type="InterPro" id="IPR009057">
    <property type="entry name" value="Homeodomain-like_sf"/>
</dbReference>
<feature type="transmembrane region" description="Helical" evidence="4">
    <location>
        <begin position="14"/>
        <end position="33"/>
    </location>
</feature>
<dbReference type="Pfam" id="PF12833">
    <property type="entry name" value="HTH_18"/>
    <property type="match status" value="1"/>
</dbReference>
<dbReference type="PATRIC" id="fig|1237149.3.peg.3266"/>
<dbReference type="SUPFAM" id="SSF51182">
    <property type="entry name" value="RmlC-like cupins"/>
    <property type="match status" value="1"/>
</dbReference>
<dbReference type="PANTHER" id="PTHR43280:SF27">
    <property type="entry name" value="TRANSCRIPTIONAL REGULATOR MTLR"/>
    <property type="match status" value="1"/>
</dbReference>
<dbReference type="InterPro" id="IPR011051">
    <property type="entry name" value="RmlC_Cupin_sf"/>
</dbReference>
<keyword evidence="4" id="KW-0472">Membrane</keyword>
<evidence type="ECO:0000313" key="7">
    <source>
        <dbReference type="Proteomes" id="UP000011135"/>
    </source>
</evidence>